<dbReference type="GeneID" id="81600352"/>
<accession>A0AAD6C7M5</accession>
<protein>
    <submittedName>
        <fullName evidence="2">Uncharacterized protein</fullName>
    </submittedName>
</protein>
<sequence length="141" mass="15632">MLTQEKFPGQATARTEGLTAQAIGARIGVPCQGRMAQLRRLMQDLDWCWEFDDLMISEDLARELVSMTRLGTDPRAKASSVEVSSVETYTVSLPVVSDATSPKRHGRSKERVKGLLTRPDQPENSPKEGMSDERLKLGTRA</sequence>
<reference evidence="2" key="2">
    <citation type="journal article" date="2023" name="IMA Fungus">
        <title>Comparative genomic study of the Penicillium genus elucidates a diverse pangenome and 15 lateral gene transfer events.</title>
        <authorList>
            <person name="Petersen C."/>
            <person name="Sorensen T."/>
            <person name="Nielsen M.R."/>
            <person name="Sondergaard T.E."/>
            <person name="Sorensen J.L."/>
            <person name="Fitzpatrick D.A."/>
            <person name="Frisvad J.C."/>
            <person name="Nielsen K.L."/>
        </authorList>
    </citation>
    <scope>NUCLEOTIDE SEQUENCE</scope>
    <source>
        <strain evidence="2">IBT 16125</strain>
    </source>
</reference>
<gene>
    <name evidence="2" type="ORF">N7458_006727</name>
</gene>
<reference evidence="2" key="1">
    <citation type="submission" date="2022-12" db="EMBL/GenBank/DDBJ databases">
        <authorList>
            <person name="Petersen C."/>
        </authorList>
    </citation>
    <scope>NUCLEOTIDE SEQUENCE</scope>
    <source>
        <strain evidence="2">IBT 16125</strain>
    </source>
</reference>
<name>A0AAD6C7M5_9EURO</name>
<proteinExistence type="predicted"/>
<organism evidence="2 3">
    <name type="scientific">Penicillium daleae</name>
    <dbReference type="NCBI Taxonomy" id="63821"/>
    <lineage>
        <taxon>Eukaryota</taxon>
        <taxon>Fungi</taxon>
        <taxon>Dikarya</taxon>
        <taxon>Ascomycota</taxon>
        <taxon>Pezizomycotina</taxon>
        <taxon>Eurotiomycetes</taxon>
        <taxon>Eurotiomycetidae</taxon>
        <taxon>Eurotiales</taxon>
        <taxon>Aspergillaceae</taxon>
        <taxon>Penicillium</taxon>
    </lineage>
</organism>
<dbReference type="RefSeq" id="XP_056765813.1">
    <property type="nucleotide sequence ID" value="XM_056910109.1"/>
</dbReference>
<dbReference type="Proteomes" id="UP001213681">
    <property type="component" value="Unassembled WGS sequence"/>
</dbReference>
<keyword evidence="3" id="KW-1185">Reference proteome</keyword>
<evidence type="ECO:0000256" key="1">
    <source>
        <dbReference type="SAM" id="MobiDB-lite"/>
    </source>
</evidence>
<dbReference type="EMBL" id="JAPVEA010000006">
    <property type="protein sequence ID" value="KAJ5450278.1"/>
    <property type="molecule type" value="Genomic_DNA"/>
</dbReference>
<evidence type="ECO:0000313" key="3">
    <source>
        <dbReference type="Proteomes" id="UP001213681"/>
    </source>
</evidence>
<evidence type="ECO:0000313" key="2">
    <source>
        <dbReference type="EMBL" id="KAJ5450278.1"/>
    </source>
</evidence>
<feature type="compositionally biased region" description="Basic and acidic residues" evidence="1">
    <location>
        <begin position="125"/>
        <end position="141"/>
    </location>
</feature>
<dbReference type="AlphaFoldDB" id="A0AAD6C7M5"/>
<comment type="caution">
    <text evidence="2">The sequence shown here is derived from an EMBL/GenBank/DDBJ whole genome shotgun (WGS) entry which is preliminary data.</text>
</comment>
<feature type="region of interest" description="Disordered" evidence="1">
    <location>
        <begin position="97"/>
        <end position="141"/>
    </location>
</feature>